<evidence type="ECO:0000256" key="7">
    <source>
        <dbReference type="SAM" id="MobiDB-lite"/>
    </source>
</evidence>
<evidence type="ECO:0000256" key="2">
    <source>
        <dbReference type="ARBA" id="ARBA00004496"/>
    </source>
</evidence>
<organism evidence="9 10">
    <name type="scientific">Brassica napus</name>
    <name type="common">Rape</name>
    <dbReference type="NCBI Taxonomy" id="3708"/>
    <lineage>
        <taxon>Eukaryota</taxon>
        <taxon>Viridiplantae</taxon>
        <taxon>Streptophyta</taxon>
        <taxon>Embryophyta</taxon>
        <taxon>Tracheophyta</taxon>
        <taxon>Spermatophyta</taxon>
        <taxon>Magnoliopsida</taxon>
        <taxon>eudicotyledons</taxon>
        <taxon>Gunneridae</taxon>
        <taxon>Pentapetalae</taxon>
        <taxon>rosids</taxon>
        <taxon>malvids</taxon>
        <taxon>Brassicales</taxon>
        <taxon>Brassicaceae</taxon>
        <taxon>Brassiceae</taxon>
        <taxon>Brassica</taxon>
    </lineage>
</organism>
<dbReference type="Gene3D" id="3.30.710.10">
    <property type="entry name" value="Potassium Channel Kv1.1, Chain A"/>
    <property type="match status" value="1"/>
</dbReference>
<feature type="region of interest" description="Disordered" evidence="7">
    <location>
        <begin position="18"/>
        <end position="49"/>
    </location>
</feature>
<sequence>GLKVKTLEILIWDQNLRKKGPTRSDGGTGNHSSLNSPRMGPDNENQSCENLHDTSAIIDGRVGSAHDRYVLGATWFAVTETTIPIAREYNDKTSGEPLSIEAYAARYKGRTKIIRLLFIAKHLDQESCQIQALKMPYYEIKKGNNVLLFRDVGERCKYKLGSDYMLDLAWIEAVDTRWQELGHHFYEFGSMSDALNCYNMIIKFKTSQSEIFVHIPLTLFALPTVPICALGFAHLKLKHYKLAALKTIKENVRTLDAKLMKVNQLTFFDLINAADYFGIPSLIDLAFQKVAGLIEGHPWIRDEGSPKSTRYTARYNCVESLEEVFTNRQAQEYGFKGDCRKTFRRRDSRA</sequence>
<dbReference type="PANTHER" id="PTHR14145">
    <property type="entry name" value="26S PROTESOME SUBUNIT 6"/>
    <property type="match status" value="1"/>
</dbReference>
<comment type="caution">
    <text evidence="9">The sequence shown here is derived from an EMBL/GenBank/DDBJ whole genome shotgun (WGS) entry which is preliminary data.</text>
</comment>
<evidence type="ECO:0000256" key="6">
    <source>
        <dbReference type="ARBA" id="ARBA00023242"/>
    </source>
</evidence>
<gene>
    <name evidence="9" type="ORF">HID58_051962</name>
</gene>
<keyword evidence="8" id="KW-1133">Transmembrane helix</keyword>
<evidence type="ECO:0000256" key="8">
    <source>
        <dbReference type="SAM" id="Phobius"/>
    </source>
</evidence>
<comment type="pathway">
    <text evidence="3">Protein modification; protein ubiquitination.</text>
</comment>
<name>A0ABQ8AAL8_BRANA</name>
<dbReference type="Proteomes" id="UP000824890">
    <property type="component" value="Unassembled WGS sequence"/>
</dbReference>
<feature type="transmembrane region" description="Helical" evidence="8">
    <location>
        <begin position="211"/>
        <end position="233"/>
    </location>
</feature>
<dbReference type="Gene3D" id="1.25.40.570">
    <property type="match status" value="1"/>
</dbReference>
<dbReference type="PANTHER" id="PTHR14145:SF2">
    <property type="entry name" value="COP9 SIGNALOSOME COMPLEX SUBUNIT 1"/>
    <property type="match status" value="1"/>
</dbReference>
<evidence type="ECO:0000313" key="10">
    <source>
        <dbReference type="Proteomes" id="UP000824890"/>
    </source>
</evidence>
<dbReference type="InterPro" id="IPR036296">
    <property type="entry name" value="SKP1-like_dim_sf"/>
</dbReference>
<dbReference type="InterPro" id="IPR019585">
    <property type="entry name" value="Rpn7/CSN1"/>
</dbReference>
<evidence type="ECO:0000256" key="3">
    <source>
        <dbReference type="ARBA" id="ARBA00004906"/>
    </source>
</evidence>
<keyword evidence="8" id="KW-0472">Membrane</keyword>
<accession>A0ABQ8AAL8</accession>
<evidence type="ECO:0000313" key="9">
    <source>
        <dbReference type="EMBL" id="KAH0889533.1"/>
    </source>
</evidence>
<evidence type="ECO:0000256" key="1">
    <source>
        <dbReference type="ARBA" id="ARBA00004123"/>
    </source>
</evidence>
<keyword evidence="5" id="KW-0736">Signalosome</keyword>
<keyword evidence="4" id="KW-0963">Cytoplasm</keyword>
<dbReference type="InterPro" id="IPR011333">
    <property type="entry name" value="SKP1/BTB/POZ_sf"/>
</dbReference>
<protein>
    <submittedName>
        <fullName evidence="9">Uncharacterized protein</fullName>
    </submittedName>
</protein>
<dbReference type="EMBL" id="JAGKQM010000013">
    <property type="protein sequence ID" value="KAH0889533.1"/>
    <property type="molecule type" value="Genomic_DNA"/>
</dbReference>
<evidence type="ECO:0000256" key="5">
    <source>
        <dbReference type="ARBA" id="ARBA00022790"/>
    </source>
</evidence>
<reference evidence="9 10" key="1">
    <citation type="submission" date="2021-05" db="EMBL/GenBank/DDBJ databases">
        <title>Genome Assembly of Synthetic Allotetraploid Brassica napus Reveals Homoeologous Exchanges between Subgenomes.</title>
        <authorList>
            <person name="Davis J.T."/>
        </authorList>
    </citation>
    <scope>NUCLEOTIDE SEQUENCE [LARGE SCALE GENOMIC DNA]</scope>
    <source>
        <strain evidence="10">cv. Da-Ae</strain>
        <tissue evidence="9">Seedling</tissue>
    </source>
</reference>
<evidence type="ECO:0000256" key="4">
    <source>
        <dbReference type="ARBA" id="ARBA00022490"/>
    </source>
</evidence>
<feature type="non-terminal residue" evidence="9">
    <location>
        <position position="1"/>
    </location>
</feature>
<keyword evidence="10" id="KW-1185">Reference proteome</keyword>
<comment type="subcellular location">
    <subcellularLocation>
        <location evidence="2">Cytoplasm</location>
    </subcellularLocation>
    <subcellularLocation>
        <location evidence="1">Nucleus</location>
    </subcellularLocation>
</comment>
<dbReference type="SUPFAM" id="SSF81382">
    <property type="entry name" value="Skp1 dimerisation domain-like"/>
    <property type="match status" value="1"/>
</dbReference>
<proteinExistence type="predicted"/>
<keyword evidence="8" id="KW-0812">Transmembrane</keyword>
<keyword evidence="6" id="KW-0539">Nucleus</keyword>